<dbReference type="RefSeq" id="YP_010658318.1">
    <property type="nucleotide sequence ID" value="NC_070856.1"/>
</dbReference>
<proteinExistence type="predicted"/>
<reference evidence="1 2" key="1">
    <citation type="submission" date="2021-04" db="EMBL/GenBank/DDBJ databases">
        <title>The Hidden Diversity of Double-Stranded DNA Phages in the Symbiotic Bacterium Rhizobium.</title>
        <authorList>
            <person name="Santamaria R.I."/>
            <person name="Bustos P."/>
            <person name="Cauwenberghe J.V."/>
            <person name="Gonzalez V."/>
        </authorList>
    </citation>
    <scope>NUCLEOTIDE SEQUENCE [LARGE SCALE GENOMIC DNA]</scope>
</reference>
<dbReference type="GeneID" id="77934264"/>
<protein>
    <submittedName>
        <fullName evidence="1">Uncharacterized protein</fullName>
    </submittedName>
</protein>
<sequence>MSESRLRYLSPIFYRGEVPFDCTINVYREHDCVTLCKSRHSYHSMALLEPTKHWGELQYRIKVKVKHVAS</sequence>
<organism evidence="1 2">
    <name type="scientific">Rhizobium phage RHEph16</name>
    <dbReference type="NCBI Taxonomy" id="2836132"/>
    <lineage>
        <taxon>Viruses</taxon>
        <taxon>Duplodnaviria</taxon>
        <taxon>Heunggongvirae</taxon>
        <taxon>Uroviricota</taxon>
        <taxon>Caudoviricetes</taxon>
        <taxon>Schitoviridae</taxon>
        <taxon>Demetervirinae</taxon>
        <taxon>Acanvirus</taxon>
        <taxon>Acanvirus Rheph16</taxon>
    </lineage>
</organism>
<evidence type="ECO:0000313" key="2">
    <source>
        <dbReference type="Proteomes" id="UP000828420"/>
    </source>
</evidence>
<dbReference type="EMBL" id="MW980066">
    <property type="protein sequence ID" value="QXV74317.1"/>
    <property type="molecule type" value="Genomic_DNA"/>
</dbReference>
<keyword evidence="2" id="KW-1185">Reference proteome</keyword>
<dbReference type="KEGG" id="vg:77934264"/>
<dbReference type="Proteomes" id="UP000828420">
    <property type="component" value="Segment"/>
</dbReference>
<accession>A0AAE8AWI2</accession>
<evidence type="ECO:0000313" key="1">
    <source>
        <dbReference type="EMBL" id="QXV74317.1"/>
    </source>
</evidence>
<name>A0AAE8AWI2_9CAUD</name>